<dbReference type="InterPro" id="IPR001173">
    <property type="entry name" value="Glyco_trans_2-like"/>
</dbReference>
<dbReference type="GO" id="GO:0016757">
    <property type="term" value="F:glycosyltransferase activity"/>
    <property type="evidence" value="ECO:0007669"/>
    <property type="project" value="UniProtKB-KW"/>
</dbReference>
<keyword evidence="1" id="KW-0472">Membrane</keyword>
<keyword evidence="3" id="KW-0808">Transferase</keyword>
<dbReference type="EMBL" id="CP073041">
    <property type="protein sequence ID" value="UXE60993.1"/>
    <property type="molecule type" value="Genomic_DNA"/>
</dbReference>
<dbReference type="EC" id="2.4.-.-" evidence="3"/>
<gene>
    <name evidence="3" type="ORF">KA717_37200</name>
</gene>
<dbReference type="Pfam" id="PF00535">
    <property type="entry name" value="Glycos_transf_2"/>
    <property type="match status" value="1"/>
</dbReference>
<keyword evidence="3" id="KW-0328">Glycosyltransferase</keyword>
<dbReference type="Proteomes" id="UP001065613">
    <property type="component" value="Chromosome"/>
</dbReference>
<organism evidence="3">
    <name type="scientific">Woronichinia naegeliana WA131</name>
    <dbReference type="NCBI Taxonomy" id="2824559"/>
    <lineage>
        <taxon>Bacteria</taxon>
        <taxon>Bacillati</taxon>
        <taxon>Cyanobacteriota</taxon>
        <taxon>Cyanophyceae</taxon>
        <taxon>Synechococcales</taxon>
        <taxon>Coelosphaeriaceae</taxon>
        <taxon>Woronichinia</taxon>
    </lineage>
</organism>
<name>A0A977KW24_9CYAN</name>
<dbReference type="AlphaFoldDB" id="A0A977KW24"/>
<evidence type="ECO:0000259" key="2">
    <source>
        <dbReference type="Pfam" id="PF00535"/>
    </source>
</evidence>
<accession>A0A977KW24</accession>
<sequence length="308" mass="34945">MEMNKKVIVCVPTYCEPEKVTKYLESCNFIKYRPFQLIIINANPGDKTSKIIKQEKKLRDYEIVEVCGQNDEFWSATVNRGLRLIAENAKPEDYILISNIDIVFDTDIVSLLLEQALKQGNCQMGAISTSNDHAISSGVQIKSWLATSTLHPYAGVDIENIPNGLLIKVDYLPTRCMLFPVEALMKVGVISDKWLPHYGADYEFSHRLAKAAYTPYIYTGVSIKVDKQNTGKSVYTHQSSYCESISNLMDIKNPSNPKFRINFILLVYPVYAIPTAILAYLVRTIIETILDKKQIYSLFGQKERGFSE</sequence>
<dbReference type="Gene3D" id="3.90.550.10">
    <property type="entry name" value="Spore Coat Polysaccharide Biosynthesis Protein SpsA, Chain A"/>
    <property type="match status" value="1"/>
</dbReference>
<dbReference type="SUPFAM" id="SSF53448">
    <property type="entry name" value="Nucleotide-diphospho-sugar transferases"/>
    <property type="match status" value="1"/>
</dbReference>
<feature type="transmembrane region" description="Helical" evidence="1">
    <location>
        <begin position="261"/>
        <end position="282"/>
    </location>
</feature>
<dbReference type="KEGG" id="wna:KA717_37200"/>
<protein>
    <submittedName>
        <fullName evidence="3">Glycosyltransferase</fullName>
        <ecNumber evidence="3">2.4.-.-</ecNumber>
    </submittedName>
</protein>
<reference evidence="3" key="1">
    <citation type="submission" date="2021-04" db="EMBL/GenBank/DDBJ databases">
        <title>Genome sequence of Woronichinia naegeliana from Washington state freshwater lake bloom.</title>
        <authorList>
            <person name="Dreher T.W."/>
        </authorList>
    </citation>
    <scope>NUCLEOTIDE SEQUENCE</scope>
    <source>
        <strain evidence="3">WA131</strain>
    </source>
</reference>
<dbReference type="InterPro" id="IPR029044">
    <property type="entry name" value="Nucleotide-diphossugar_trans"/>
</dbReference>
<evidence type="ECO:0000256" key="1">
    <source>
        <dbReference type="SAM" id="Phobius"/>
    </source>
</evidence>
<keyword evidence="1" id="KW-1133">Transmembrane helix</keyword>
<keyword evidence="1" id="KW-0812">Transmembrane</keyword>
<proteinExistence type="predicted"/>
<dbReference type="CDD" id="cd00761">
    <property type="entry name" value="Glyco_tranf_GTA_type"/>
    <property type="match status" value="1"/>
</dbReference>
<feature type="domain" description="Glycosyltransferase 2-like" evidence="2">
    <location>
        <begin position="9"/>
        <end position="121"/>
    </location>
</feature>
<evidence type="ECO:0000313" key="3">
    <source>
        <dbReference type="EMBL" id="UXE60993.1"/>
    </source>
</evidence>